<feature type="transmembrane region" description="Helical" evidence="4">
    <location>
        <begin position="399"/>
        <end position="418"/>
    </location>
</feature>
<keyword evidence="6" id="KW-1185">Reference proteome</keyword>
<feature type="transmembrane region" description="Helical" evidence="4">
    <location>
        <begin position="192"/>
        <end position="211"/>
    </location>
</feature>
<feature type="transmembrane region" description="Helical" evidence="4">
    <location>
        <begin position="450"/>
        <end position="472"/>
    </location>
</feature>
<feature type="transmembrane region" description="Helical" evidence="4">
    <location>
        <begin position="513"/>
        <end position="537"/>
    </location>
</feature>
<organism evidence="5 6">
    <name type="scientific">Mya arenaria</name>
    <name type="common">Soft-shell clam</name>
    <dbReference type="NCBI Taxonomy" id="6604"/>
    <lineage>
        <taxon>Eukaryota</taxon>
        <taxon>Metazoa</taxon>
        <taxon>Spiralia</taxon>
        <taxon>Lophotrochozoa</taxon>
        <taxon>Mollusca</taxon>
        <taxon>Bivalvia</taxon>
        <taxon>Autobranchia</taxon>
        <taxon>Heteroconchia</taxon>
        <taxon>Euheterodonta</taxon>
        <taxon>Imparidentia</taxon>
        <taxon>Neoheterodontei</taxon>
        <taxon>Myida</taxon>
        <taxon>Myoidea</taxon>
        <taxon>Myidae</taxon>
        <taxon>Mya</taxon>
    </lineage>
</organism>
<evidence type="ECO:0000313" key="6">
    <source>
        <dbReference type="Proteomes" id="UP001164746"/>
    </source>
</evidence>
<dbReference type="PANTHER" id="PTHR23121:SF9">
    <property type="entry name" value="SODIUM-DEPENDENT GLUCOSE TRANSPORTER 1"/>
    <property type="match status" value="1"/>
</dbReference>
<evidence type="ECO:0000256" key="2">
    <source>
        <dbReference type="ARBA" id="ARBA00022989"/>
    </source>
</evidence>
<feature type="transmembrane region" description="Helical" evidence="4">
    <location>
        <begin position="484"/>
        <end position="507"/>
    </location>
</feature>
<name>A0ABY7F411_MYAAR</name>
<dbReference type="InterPro" id="IPR036259">
    <property type="entry name" value="MFS_trans_sf"/>
</dbReference>
<dbReference type="Gene3D" id="1.20.1250.20">
    <property type="entry name" value="MFS general substrate transporter like domains"/>
    <property type="match status" value="2"/>
</dbReference>
<dbReference type="Pfam" id="PF07690">
    <property type="entry name" value="MFS_1"/>
    <property type="match status" value="1"/>
</dbReference>
<protein>
    <submittedName>
        <fullName evidence="5">MFS4B-like protein</fullName>
    </submittedName>
</protein>
<evidence type="ECO:0000313" key="5">
    <source>
        <dbReference type="EMBL" id="WAR15792.1"/>
    </source>
</evidence>
<feature type="transmembrane region" description="Helical" evidence="4">
    <location>
        <begin position="425"/>
        <end position="444"/>
    </location>
</feature>
<feature type="transmembrane region" description="Helical" evidence="4">
    <location>
        <begin position="346"/>
        <end position="368"/>
    </location>
</feature>
<dbReference type="InterPro" id="IPR011701">
    <property type="entry name" value="MFS"/>
</dbReference>
<dbReference type="SUPFAM" id="SSF103473">
    <property type="entry name" value="MFS general substrate transporter"/>
    <property type="match status" value="1"/>
</dbReference>
<evidence type="ECO:0000256" key="3">
    <source>
        <dbReference type="ARBA" id="ARBA00023136"/>
    </source>
</evidence>
<accession>A0ABY7F411</accession>
<feature type="transmembrane region" description="Helical" evidence="4">
    <location>
        <begin position="152"/>
        <end position="172"/>
    </location>
</feature>
<keyword evidence="3 4" id="KW-0472">Membrane</keyword>
<proteinExistence type="predicted"/>
<dbReference type="Proteomes" id="UP001164746">
    <property type="component" value="Chromosome 10"/>
</dbReference>
<gene>
    <name evidence="5" type="ORF">MAR_030386</name>
</gene>
<sequence length="569" mass="63646">MEHRSSACVGHPRGGRPGIKWLRLRPYELWLRPPRPIVATWRVIRINKQQMSILSEPQNPGISLRVMVAEAGTMTQTELDCDVKGNAIDEEQNVGAVDTDSFLPVPETELKGVKDLPSTVPDDEEAVDYKKLDLCHRLRVDHLFRRRFIHSFWLFWSCFGLGWMVGLYGPSFADLRQIVNQDLEAGILFDRFNKLLIIGVSCVTMAVFTGFQPWCRSYPLMLALRFLSGLGGGGLDTGANADMVSIWDEEGRPYMQAMHASFGAGGIVAPLVIEPFLSEKILENVTNGNTSELVTVYGETNIHSAFLISLAVILTGALPFFYMYFRICCCGISHKMAAKKIDHKRPAKLPVGLKIALCILLCACMMSYCAVEDTFAGFLATFCVDYLQWDKSTSSYATSLYWGAFTVGRFTGIILIRFLRPVQLLCGYLICLILAFIGLFIASITMTEPAVWVFIPAPGFFMSVIFPCIFTWTEESILEVTGKISSMFLISASTGTLLNPLFVGYLMKNIAPISFLYVLLVESFLCFSLFIVIYCLLKVYIKTGSRSQTFEIVIPPPEEMTTLRVQENS</sequence>
<evidence type="ECO:0000256" key="1">
    <source>
        <dbReference type="ARBA" id="ARBA00022692"/>
    </source>
</evidence>
<dbReference type="PANTHER" id="PTHR23121">
    <property type="entry name" value="SODIUM-DEPENDENT GLUCOSE TRANSPORTER 1"/>
    <property type="match status" value="1"/>
</dbReference>
<dbReference type="EMBL" id="CP111021">
    <property type="protein sequence ID" value="WAR15792.1"/>
    <property type="molecule type" value="Genomic_DNA"/>
</dbReference>
<evidence type="ECO:0000256" key="4">
    <source>
        <dbReference type="SAM" id="Phobius"/>
    </source>
</evidence>
<feature type="transmembrane region" description="Helical" evidence="4">
    <location>
        <begin position="302"/>
        <end position="325"/>
    </location>
</feature>
<reference evidence="5" key="1">
    <citation type="submission" date="2022-11" db="EMBL/GenBank/DDBJ databases">
        <title>Centuries of genome instability and evolution in soft-shell clam transmissible cancer (bioRxiv).</title>
        <authorList>
            <person name="Hart S.F.M."/>
            <person name="Yonemitsu M.A."/>
            <person name="Giersch R.M."/>
            <person name="Beal B.F."/>
            <person name="Arriagada G."/>
            <person name="Davis B.W."/>
            <person name="Ostrander E.A."/>
            <person name="Goff S.P."/>
            <person name="Metzger M.J."/>
        </authorList>
    </citation>
    <scope>NUCLEOTIDE SEQUENCE</scope>
    <source>
        <strain evidence="5">MELC-2E11</strain>
        <tissue evidence="5">Siphon/mantle</tissue>
    </source>
</reference>
<keyword evidence="1 4" id="KW-0812">Transmembrane</keyword>
<keyword evidence="2 4" id="KW-1133">Transmembrane helix</keyword>